<dbReference type="Gene3D" id="3.40.50.620">
    <property type="entry name" value="HUPs"/>
    <property type="match status" value="1"/>
</dbReference>
<dbReference type="EMBL" id="JALJOR010000020">
    <property type="protein sequence ID" value="KAK9803666.1"/>
    <property type="molecule type" value="Genomic_DNA"/>
</dbReference>
<dbReference type="CDD" id="cd06259">
    <property type="entry name" value="YdcF-like"/>
    <property type="match status" value="1"/>
</dbReference>
<comment type="caution">
    <text evidence="2">The sequence shown here is derived from an EMBL/GenBank/DDBJ whole genome shotgun (WGS) entry which is preliminary data.</text>
</comment>
<reference evidence="2 3" key="1">
    <citation type="journal article" date="2024" name="Nat. Commun.">
        <title>Phylogenomics reveals the evolutionary origins of lichenization in chlorophyte algae.</title>
        <authorList>
            <person name="Puginier C."/>
            <person name="Libourel C."/>
            <person name="Otte J."/>
            <person name="Skaloud P."/>
            <person name="Haon M."/>
            <person name="Grisel S."/>
            <person name="Petersen M."/>
            <person name="Berrin J.G."/>
            <person name="Delaux P.M."/>
            <person name="Dal Grande F."/>
            <person name="Keller J."/>
        </authorList>
    </citation>
    <scope>NUCLEOTIDE SEQUENCE [LARGE SCALE GENOMIC DNA]</scope>
    <source>
        <strain evidence="2 3">SAG 2043</strain>
    </source>
</reference>
<dbReference type="PANTHER" id="PTHR30336:SF20">
    <property type="entry name" value="DUF218 DOMAIN-CONTAINING PROTEIN"/>
    <property type="match status" value="1"/>
</dbReference>
<evidence type="ECO:0000313" key="2">
    <source>
        <dbReference type="EMBL" id="KAK9803666.1"/>
    </source>
</evidence>
<feature type="domain" description="DUF218" evidence="1">
    <location>
        <begin position="87"/>
        <end position="222"/>
    </location>
</feature>
<dbReference type="GO" id="GO:0005886">
    <property type="term" value="C:plasma membrane"/>
    <property type="evidence" value="ECO:0007669"/>
    <property type="project" value="TreeGrafter"/>
</dbReference>
<name>A0AAW1P420_9CHLO</name>
<dbReference type="InterPro" id="IPR014729">
    <property type="entry name" value="Rossmann-like_a/b/a_fold"/>
</dbReference>
<dbReference type="InterPro" id="IPR003848">
    <property type="entry name" value="DUF218"/>
</dbReference>
<gene>
    <name evidence="2" type="ORF">WJX72_009662</name>
</gene>
<protein>
    <recommendedName>
        <fullName evidence="1">DUF218 domain-containing protein</fullName>
    </recommendedName>
</protein>
<dbReference type="Pfam" id="PF02698">
    <property type="entry name" value="DUF218"/>
    <property type="match status" value="1"/>
</dbReference>
<evidence type="ECO:0000259" key="1">
    <source>
        <dbReference type="Pfam" id="PF02698"/>
    </source>
</evidence>
<keyword evidence="3" id="KW-1185">Reference proteome</keyword>
<dbReference type="PANTHER" id="PTHR30336">
    <property type="entry name" value="INNER MEMBRANE PROTEIN, PROBABLE PERMEASE"/>
    <property type="match status" value="1"/>
</dbReference>
<organism evidence="2 3">
    <name type="scientific">[Myrmecia] bisecta</name>
    <dbReference type="NCBI Taxonomy" id="41462"/>
    <lineage>
        <taxon>Eukaryota</taxon>
        <taxon>Viridiplantae</taxon>
        <taxon>Chlorophyta</taxon>
        <taxon>core chlorophytes</taxon>
        <taxon>Trebouxiophyceae</taxon>
        <taxon>Trebouxiales</taxon>
        <taxon>Trebouxiaceae</taxon>
        <taxon>Myrmecia</taxon>
    </lineage>
</organism>
<dbReference type="InterPro" id="IPR051599">
    <property type="entry name" value="Cell_Envelope_Assoc"/>
</dbReference>
<sequence length="311" mass="34558">MLWVLKPTVGVQGLSRVGHGEPSNTWQRKAALPNLHKRQQALLRSRVFIHCCSIQAHRGSSSNGTRQAPQPVRWLTSTSDPVGDNYDAIVVLAGGFTSTGGLPGWVTRRLDAAQDILQQQGSHCPILCLGGGTPHKPAILSVTGHVVHESTACAEYLIAQGVPGLRLLKEVSSYDTVGNGYFALTIHSIPSGWRRLSVITSDFHMPRSRAIFQHCFTLAGRTLWLDSNRFSLDYHAVHDDGLFEKDVLEARIHREQRSLQGWRKTCERLQTLPQLHEWLHTTHLCYAAARQHEFGRGPALDDVDDKALATY</sequence>
<dbReference type="Proteomes" id="UP001489004">
    <property type="component" value="Unassembled WGS sequence"/>
</dbReference>
<proteinExistence type="predicted"/>
<accession>A0AAW1P420</accession>
<evidence type="ECO:0000313" key="3">
    <source>
        <dbReference type="Proteomes" id="UP001489004"/>
    </source>
</evidence>
<dbReference type="AlphaFoldDB" id="A0AAW1P420"/>